<dbReference type="PROSITE" id="PS51374">
    <property type="entry name" value="NDPK_LIKE"/>
    <property type="match status" value="1"/>
</dbReference>
<dbReference type="InterPro" id="IPR036850">
    <property type="entry name" value="NDK-like_dom_sf"/>
</dbReference>
<accession>A0A919RK72</accession>
<sequence length="84" mass="9139">MGHETGEDTAQRVRDLLGHYDPSRARSDTIRGHFGVDSAAIAAAEGRFIDNLIHTSDDAAGAAREFAVWFGPAHLPALRLQEVR</sequence>
<dbReference type="SUPFAM" id="SSF54919">
    <property type="entry name" value="Nucleoside diphosphate kinase, NDK"/>
    <property type="match status" value="1"/>
</dbReference>
<dbReference type="Proteomes" id="UP000606172">
    <property type="component" value="Unassembled WGS sequence"/>
</dbReference>
<dbReference type="Pfam" id="PF00334">
    <property type="entry name" value="NDK"/>
    <property type="match status" value="1"/>
</dbReference>
<name>A0A919RK72_9ACTN</name>
<comment type="caution">
    <text evidence="3">The sequence shown here is derived from an EMBL/GenBank/DDBJ whole genome shotgun (WGS) entry which is preliminary data.</text>
</comment>
<dbReference type="EMBL" id="BOOW01000034">
    <property type="protein sequence ID" value="GII95123.1"/>
    <property type="molecule type" value="Genomic_DNA"/>
</dbReference>
<dbReference type="AlphaFoldDB" id="A0A919RK72"/>
<gene>
    <name evidence="3" type="ORF">Ssi02_53540</name>
</gene>
<evidence type="ECO:0000313" key="4">
    <source>
        <dbReference type="Proteomes" id="UP000606172"/>
    </source>
</evidence>
<keyword evidence="4" id="KW-1185">Reference proteome</keyword>
<evidence type="ECO:0000313" key="3">
    <source>
        <dbReference type="EMBL" id="GII95123.1"/>
    </source>
</evidence>
<proteinExistence type="inferred from homology"/>
<comment type="caution">
    <text evidence="1">Lacks conserved residue(s) required for the propagation of feature annotation.</text>
</comment>
<dbReference type="InterPro" id="IPR034907">
    <property type="entry name" value="NDK-like_dom"/>
</dbReference>
<organism evidence="3 4">
    <name type="scientific">Sinosporangium siamense</name>
    <dbReference type="NCBI Taxonomy" id="1367973"/>
    <lineage>
        <taxon>Bacteria</taxon>
        <taxon>Bacillati</taxon>
        <taxon>Actinomycetota</taxon>
        <taxon>Actinomycetes</taxon>
        <taxon>Streptosporangiales</taxon>
        <taxon>Streptosporangiaceae</taxon>
        <taxon>Sinosporangium</taxon>
    </lineage>
</organism>
<dbReference type="RefSeq" id="WP_239129711.1">
    <property type="nucleotide sequence ID" value="NZ_BOOW01000034.1"/>
</dbReference>
<reference evidence="3" key="1">
    <citation type="submission" date="2021-01" db="EMBL/GenBank/DDBJ databases">
        <title>Whole genome shotgun sequence of Sinosporangium siamense NBRC 109515.</title>
        <authorList>
            <person name="Komaki H."/>
            <person name="Tamura T."/>
        </authorList>
    </citation>
    <scope>NUCLEOTIDE SEQUENCE</scope>
    <source>
        <strain evidence="3">NBRC 109515</strain>
    </source>
</reference>
<evidence type="ECO:0000259" key="2">
    <source>
        <dbReference type="Pfam" id="PF00334"/>
    </source>
</evidence>
<protein>
    <recommendedName>
        <fullName evidence="2">Nucleoside diphosphate kinase-like domain-containing protein</fullName>
    </recommendedName>
</protein>
<feature type="domain" description="Nucleoside diphosphate kinase-like" evidence="2">
    <location>
        <begin position="6"/>
        <end position="73"/>
    </location>
</feature>
<comment type="similarity">
    <text evidence="1">Belongs to the NDK family.</text>
</comment>
<evidence type="ECO:0000256" key="1">
    <source>
        <dbReference type="PROSITE-ProRule" id="PRU00706"/>
    </source>
</evidence>
<dbReference type="Gene3D" id="3.30.70.141">
    <property type="entry name" value="Nucleoside diphosphate kinase-like domain"/>
    <property type="match status" value="1"/>
</dbReference>